<dbReference type="InterPro" id="IPR011761">
    <property type="entry name" value="ATP-grasp"/>
</dbReference>
<dbReference type="EMBL" id="BAAACZ010000016">
    <property type="protein sequence ID" value="GAA0464003.1"/>
    <property type="molecule type" value="Genomic_DNA"/>
</dbReference>
<evidence type="ECO:0000256" key="4">
    <source>
        <dbReference type="PROSITE-ProRule" id="PRU00409"/>
    </source>
</evidence>
<comment type="caution">
    <text evidence="6">The sequence shown here is derived from an EMBL/GenBank/DDBJ whole genome shotgun (WGS) entry which is preliminary data.</text>
</comment>
<keyword evidence="1" id="KW-0479">Metal-binding</keyword>
<sequence length="295" mass="33418">MNGWIIYNGSLRTPKFKELVQKLVLEAEKMGVKLEAITNRELFPIINSRGKVDLKSLKNISNPDFIVFWDKDIKLAKHLELMGYRLFNSSEAIMNCDHKALMHLKMANKHIRVPKTIIGPYTFYDHELPDQYIDYIIDELGPEVIIKEAYGSFGMQVYKVNEKEELTHQLKEIEGRDFIFQEPIRSSFGKDIRVNIVGNQIVGGMKREFASDFRANITLGGKGEVVALTKEQKDLALRAHQALNLDFSGVDLLFGADGESIVCEVNSNVNFLSYEKISGINVGGIILDYIIGELS</sequence>
<keyword evidence="6" id="KW-0436">Ligase</keyword>
<proteinExistence type="predicted"/>
<name>A0ABN0ZZT1_9BACI</name>
<dbReference type="Pfam" id="PF08443">
    <property type="entry name" value="RimK"/>
    <property type="match status" value="1"/>
</dbReference>
<reference evidence="6 7" key="1">
    <citation type="journal article" date="2019" name="Int. J. Syst. Evol. Microbiol.">
        <title>The Global Catalogue of Microorganisms (GCM) 10K type strain sequencing project: providing services to taxonomists for standard genome sequencing and annotation.</title>
        <authorList>
            <consortium name="The Broad Institute Genomics Platform"/>
            <consortium name="The Broad Institute Genome Sequencing Center for Infectious Disease"/>
            <person name="Wu L."/>
            <person name="Ma J."/>
        </authorList>
    </citation>
    <scope>NUCLEOTIDE SEQUENCE [LARGE SCALE GENOMIC DNA]</scope>
    <source>
        <strain evidence="6 7">JCM 14193</strain>
    </source>
</reference>
<dbReference type="PROSITE" id="PS50975">
    <property type="entry name" value="ATP_GRASP"/>
    <property type="match status" value="1"/>
</dbReference>
<dbReference type="Gene3D" id="3.30.470.20">
    <property type="entry name" value="ATP-grasp fold, B domain"/>
    <property type="match status" value="1"/>
</dbReference>
<evidence type="ECO:0000256" key="1">
    <source>
        <dbReference type="ARBA" id="ARBA00022723"/>
    </source>
</evidence>
<dbReference type="PANTHER" id="PTHR21621:SF0">
    <property type="entry name" value="BETA-CITRYLGLUTAMATE SYNTHASE B-RELATED"/>
    <property type="match status" value="1"/>
</dbReference>
<keyword evidence="2 4" id="KW-0547">Nucleotide-binding</keyword>
<dbReference type="InterPro" id="IPR004666">
    <property type="entry name" value="Rp_bS6_RimK/Lys_biosynth_LsyX"/>
</dbReference>
<dbReference type="RefSeq" id="WP_343783378.1">
    <property type="nucleotide sequence ID" value="NZ_BAAACZ010000016.1"/>
</dbReference>
<keyword evidence="3 4" id="KW-0067">ATP-binding</keyword>
<dbReference type="Gene3D" id="3.40.50.20">
    <property type="match status" value="1"/>
</dbReference>
<dbReference type="Proteomes" id="UP001500740">
    <property type="component" value="Unassembled WGS sequence"/>
</dbReference>
<feature type="domain" description="ATP-grasp" evidence="5">
    <location>
        <begin position="109"/>
        <end position="291"/>
    </location>
</feature>
<evidence type="ECO:0000313" key="6">
    <source>
        <dbReference type="EMBL" id="GAA0464003.1"/>
    </source>
</evidence>
<evidence type="ECO:0000313" key="7">
    <source>
        <dbReference type="Proteomes" id="UP001500740"/>
    </source>
</evidence>
<gene>
    <name evidence="6" type="ORF">GCM10008935_19650</name>
</gene>
<organism evidence="6 7">
    <name type="scientific">Alkalibacillus silvisoli</name>
    <dbReference type="NCBI Taxonomy" id="392823"/>
    <lineage>
        <taxon>Bacteria</taxon>
        <taxon>Bacillati</taxon>
        <taxon>Bacillota</taxon>
        <taxon>Bacilli</taxon>
        <taxon>Bacillales</taxon>
        <taxon>Bacillaceae</taxon>
        <taxon>Alkalibacillus</taxon>
    </lineage>
</organism>
<dbReference type="NCBIfam" id="TIGR00768">
    <property type="entry name" value="rimK_fam"/>
    <property type="match status" value="1"/>
</dbReference>
<evidence type="ECO:0000256" key="2">
    <source>
        <dbReference type="ARBA" id="ARBA00022741"/>
    </source>
</evidence>
<dbReference type="SUPFAM" id="SSF56059">
    <property type="entry name" value="Glutathione synthetase ATP-binding domain-like"/>
    <property type="match status" value="1"/>
</dbReference>
<evidence type="ECO:0000259" key="5">
    <source>
        <dbReference type="PROSITE" id="PS50975"/>
    </source>
</evidence>
<dbReference type="PANTHER" id="PTHR21621">
    <property type="entry name" value="RIBOSOMAL PROTEIN S6 MODIFICATION PROTEIN"/>
    <property type="match status" value="1"/>
</dbReference>
<evidence type="ECO:0000256" key="3">
    <source>
        <dbReference type="ARBA" id="ARBA00022840"/>
    </source>
</evidence>
<dbReference type="GO" id="GO:0016874">
    <property type="term" value="F:ligase activity"/>
    <property type="evidence" value="ECO:0007669"/>
    <property type="project" value="UniProtKB-KW"/>
</dbReference>
<dbReference type="InterPro" id="IPR013651">
    <property type="entry name" value="ATP-grasp_RimK-type"/>
</dbReference>
<keyword evidence="7" id="KW-1185">Reference proteome</keyword>
<protein>
    <submittedName>
        <fullName evidence="6">RimK family alpha-L-glutamate ligase</fullName>
    </submittedName>
</protein>
<accession>A0ABN0ZZT1</accession>